<dbReference type="InterPro" id="IPR027417">
    <property type="entry name" value="P-loop_NTPase"/>
</dbReference>
<dbReference type="InterPro" id="IPR036770">
    <property type="entry name" value="Ankyrin_rpt-contain_sf"/>
</dbReference>
<dbReference type="InterPro" id="IPR056884">
    <property type="entry name" value="NPHP3-like_N"/>
</dbReference>
<evidence type="ECO:0000313" key="7">
    <source>
        <dbReference type="Proteomes" id="UP001221413"/>
    </source>
</evidence>
<comment type="caution">
    <text evidence="6">The sequence shown here is derived from an EMBL/GenBank/DDBJ whole genome shotgun (WGS) entry which is preliminary data.</text>
</comment>
<feature type="domain" description="Nephrocystin 3-like N-terminal" evidence="5">
    <location>
        <begin position="78"/>
        <end position="227"/>
    </location>
</feature>
<dbReference type="SUPFAM" id="SSF52540">
    <property type="entry name" value="P-loop containing nucleoside triphosphate hydrolases"/>
    <property type="match status" value="1"/>
</dbReference>
<evidence type="ECO:0000256" key="1">
    <source>
        <dbReference type="ARBA" id="ARBA00022737"/>
    </source>
</evidence>
<feature type="repeat" description="ANK" evidence="3">
    <location>
        <begin position="648"/>
        <end position="680"/>
    </location>
</feature>
<feature type="repeat" description="ANK" evidence="3">
    <location>
        <begin position="722"/>
        <end position="754"/>
    </location>
</feature>
<dbReference type="PANTHER" id="PTHR24166:SF48">
    <property type="entry name" value="PROTEIN VAPYRIN"/>
    <property type="match status" value="1"/>
</dbReference>
<dbReference type="PROSITE" id="PS50088">
    <property type="entry name" value="ANK_REPEAT"/>
    <property type="match status" value="4"/>
</dbReference>
<dbReference type="PANTHER" id="PTHR24166">
    <property type="entry name" value="ROLLING PEBBLES, ISOFORM B"/>
    <property type="match status" value="1"/>
</dbReference>
<gene>
    <name evidence="6" type="ORF">Dda_8333</name>
</gene>
<evidence type="ECO:0000256" key="4">
    <source>
        <dbReference type="SAM" id="MobiDB-lite"/>
    </source>
</evidence>
<evidence type="ECO:0000259" key="5">
    <source>
        <dbReference type="Pfam" id="PF24883"/>
    </source>
</evidence>
<dbReference type="EMBL" id="JAQGDS010000012">
    <property type="protein sequence ID" value="KAJ6256471.1"/>
    <property type="molecule type" value="Genomic_DNA"/>
</dbReference>
<evidence type="ECO:0000256" key="3">
    <source>
        <dbReference type="PROSITE-ProRule" id="PRU00023"/>
    </source>
</evidence>
<proteinExistence type="predicted"/>
<dbReference type="Pfam" id="PF00023">
    <property type="entry name" value="Ank"/>
    <property type="match status" value="1"/>
</dbReference>
<dbReference type="PROSITE" id="PS50297">
    <property type="entry name" value="ANK_REP_REGION"/>
    <property type="match status" value="4"/>
</dbReference>
<dbReference type="Pfam" id="PF24883">
    <property type="entry name" value="NPHP3_N"/>
    <property type="match status" value="1"/>
</dbReference>
<evidence type="ECO:0000313" key="6">
    <source>
        <dbReference type="EMBL" id="KAJ6256471.1"/>
    </source>
</evidence>
<dbReference type="InterPro" id="IPR050889">
    <property type="entry name" value="Dendritic_Spine_Reg/Scaffold"/>
</dbReference>
<dbReference type="InterPro" id="IPR002110">
    <property type="entry name" value="Ankyrin_rpt"/>
</dbReference>
<feature type="repeat" description="ANK" evidence="3">
    <location>
        <begin position="685"/>
        <end position="720"/>
    </location>
</feature>
<dbReference type="AlphaFoldDB" id="A0AAD6IT33"/>
<keyword evidence="1" id="KW-0677">Repeat</keyword>
<dbReference type="SUPFAM" id="SSF48403">
    <property type="entry name" value="Ankyrin repeat"/>
    <property type="match status" value="1"/>
</dbReference>
<sequence>MRTNKRLFQSKGIGITISGRDNSGVQIGQSTGTVHATTITGSTVYMGGPSASPDEQFLDALLGGDTNAWNEVAAPETGTCEWILESLDFTAWEGGPPTRPLWIYGNAGCGKSTMCSFLLKEKQRWALLLDEPDWSSEEPKKNIVAGCFSSKPQTPIWILRTLLYEILKNNRTLIDKESPEFWQTSGSSDQLTLNSDAFESLDCLAKLLGNIANHETVDKLYLIVDGWFPTLGDARSLSQIIKIVSSSCSNGVPPRWILSTRPNNFNGLVDSVCSINLFEKNRDDIVKVARARVKDLQRLHDAITQSFADEVVEILTQRADGMFLWLSLALDSLEETPMWDIKFVKESLQNIPYEVQDIYGNIFDGVGQKMQMLLRSVFLAGRRLKVTEVVIMWALVDGARSMKEIEAKSPSPDSLQASIKTSMKAFLALDEDDTIYAAHPSVKDFVEQMLDSPSGQAQAQQKTKVSAPTRAEVHAQLAEICLVYLNLDEIQSIPAPKPPTDENGMIDNNRREEEIRKYLGKYEFLEYSIKYLGLHLRESGKGGVKIAVPGMETFFEKSTFALKNWVRGYDLLVRCTQGKYTGDSSGLSLLFIAARLNLISLAEHSLSSSGLQSGLMAGISIPGVKTLAGSMSSFGMIRQKIINFSDMKGWTPLHVAADSEAVDILVWLLAEGAAVDSVTTGIIRPGRTALHFAASKASDSGTQMVQQLLKKGANPGALTTFGGNTPLHYAVQCGCVETVKLLVRKTIHKTAADPNVPNYSGMTALHKAVSIPGLEAIVEVLLEYGGNPEKTSTLDRVGVAREMKSILVGSGNKNAATSGPTSTLRAAADAVRGTASNQTALHIAARSGGTAETVKILLDWYKKSRAKANTKDSNGYTALHSAAAGIGCATHTKLLLDSDLFDVNAQDNNGRTPLVLYARRLSLQHSLAELGDLSALQETLEALLAAGAADDIKDKEGKTAGDYVKTAGLTWAEKRLRAGATGPLSPTLSDTMSSPPTSPNMKGFIGGLANFGRDKDKEKSGKDKDKEKEKSGKEKKKIGFGFGKSK</sequence>
<organism evidence="6 7">
    <name type="scientific">Drechslerella dactyloides</name>
    <name type="common">Nematode-trapping fungus</name>
    <name type="synonym">Arthrobotrys dactyloides</name>
    <dbReference type="NCBI Taxonomy" id="74499"/>
    <lineage>
        <taxon>Eukaryota</taxon>
        <taxon>Fungi</taxon>
        <taxon>Dikarya</taxon>
        <taxon>Ascomycota</taxon>
        <taxon>Pezizomycotina</taxon>
        <taxon>Orbiliomycetes</taxon>
        <taxon>Orbiliales</taxon>
        <taxon>Orbiliaceae</taxon>
        <taxon>Drechslerella</taxon>
    </lineage>
</organism>
<protein>
    <submittedName>
        <fullName evidence="6">Ankyrin-2</fullName>
    </submittedName>
</protein>
<evidence type="ECO:0000256" key="2">
    <source>
        <dbReference type="ARBA" id="ARBA00023043"/>
    </source>
</evidence>
<feature type="repeat" description="ANK" evidence="3">
    <location>
        <begin position="760"/>
        <end position="793"/>
    </location>
</feature>
<accession>A0AAD6IT33</accession>
<keyword evidence="7" id="KW-1185">Reference proteome</keyword>
<dbReference type="Gene3D" id="1.25.40.20">
    <property type="entry name" value="Ankyrin repeat-containing domain"/>
    <property type="match status" value="2"/>
</dbReference>
<feature type="region of interest" description="Disordered" evidence="4">
    <location>
        <begin position="980"/>
        <end position="1046"/>
    </location>
</feature>
<name>A0AAD6IT33_DREDA</name>
<keyword evidence="2 3" id="KW-0040">ANK repeat</keyword>
<dbReference type="Pfam" id="PF12796">
    <property type="entry name" value="Ank_2"/>
    <property type="match status" value="2"/>
</dbReference>
<reference evidence="6" key="1">
    <citation type="submission" date="2023-01" db="EMBL/GenBank/DDBJ databases">
        <title>The chitinases involved in constricting ring structure development in the nematode-trapping fungus Drechslerella dactyloides.</title>
        <authorList>
            <person name="Wang R."/>
            <person name="Zhang L."/>
            <person name="Tang P."/>
            <person name="Li S."/>
            <person name="Liang L."/>
        </authorList>
    </citation>
    <scope>NUCLEOTIDE SEQUENCE</scope>
    <source>
        <strain evidence="6">YMF1.00031</strain>
    </source>
</reference>
<dbReference type="Proteomes" id="UP001221413">
    <property type="component" value="Unassembled WGS sequence"/>
</dbReference>
<feature type="compositionally biased region" description="Polar residues" evidence="4">
    <location>
        <begin position="984"/>
        <end position="995"/>
    </location>
</feature>
<dbReference type="SMART" id="SM00248">
    <property type="entry name" value="ANK"/>
    <property type="match status" value="7"/>
</dbReference>
<feature type="compositionally biased region" description="Basic and acidic residues" evidence="4">
    <location>
        <begin position="1012"/>
        <end position="1032"/>
    </location>
</feature>